<organism evidence="12 13">
    <name type="scientific">Diversispora epigaea</name>
    <dbReference type="NCBI Taxonomy" id="1348612"/>
    <lineage>
        <taxon>Eukaryota</taxon>
        <taxon>Fungi</taxon>
        <taxon>Fungi incertae sedis</taxon>
        <taxon>Mucoromycota</taxon>
        <taxon>Glomeromycotina</taxon>
        <taxon>Glomeromycetes</taxon>
        <taxon>Diversisporales</taxon>
        <taxon>Diversisporaceae</taxon>
        <taxon>Diversispora</taxon>
    </lineage>
</organism>
<dbReference type="Pfam" id="PF02150">
    <property type="entry name" value="Zn_ribbon_RPB9"/>
    <property type="match status" value="1"/>
</dbReference>
<evidence type="ECO:0000313" key="13">
    <source>
        <dbReference type="Proteomes" id="UP000266861"/>
    </source>
</evidence>
<feature type="zinc finger region" description="C4-type" evidence="9">
    <location>
        <begin position="7"/>
        <end position="27"/>
    </location>
</feature>
<evidence type="ECO:0000256" key="1">
    <source>
        <dbReference type="ARBA" id="ARBA00004604"/>
    </source>
</evidence>
<dbReference type="SMART" id="SM00440">
    <property type="entry name" value="ZnF_C2C2"/>
    <property type="match status" value="1"/>
</dbReference>
<reference evidence="12 13" key="1">
    <citation type="submission" date="2018-08" db="EMBL/GenBank/DDBJ databases">
        <title>Genome and evolution of the arbuscular mycorrhizal fungus Diversispora epigaea (formerly Glomus versiforme) and its bacterial endosymbionts.</title>
        <authorList>
            <person name="Sun X."/>
            <person name="Fei Z."/>
            <person name="Harrison M."/>
        </authorList>
    </citation>
    <scope>NUCLEOTIDE SEQUENCE [LARGE SCALE GENOMIC DNA]</scope>
    <source>
        <strain evidence="12 13">IT104</strain>
    </source>
</reference>
<dbReference type="Gene3D" id="2.20.25.10">
    <property type="match status" value="1"/>
</dbReference>
<accession>A0A397GY99</accession>
<comment type="caution">
    <text evidence="12">The sequence shown here is derived from an EMBL/GenBank/DDBJ whole genome shotgun (WGS) entry which is preliminary data.</text>
</comment>
<dbReference type="EMBL" id="PQFF01000396">
    <property type="protein sequence ID" value="RHZ53030.1"/>
    <property type="molecule type" value="Genomic_DNA"/>
</dbReference>
<evidence type="ECO:0000256" key="10">
    <source>
        <dbReference type="RuleBase" id="RU003474"/>
    </source>
</evidence>
<dbReference type="SMART" id="SM00661">
    <property type="entry name" value="RPOL9"/>
    <property type="match status" value="1"/>
</dbReference>
<evidence type="ECO:0000259" key="11">
    <source>
        <dbReference type="PROSITE" id="PS51133"/>
    </source>
</evidence>
<dbReference type="GO" id="GO:0005736">
    <property type="term" value="C:RNA polymerase I complex"/>
    <property type="evidence" value="ECO:0007669"/>
    <property type="project" value="TreeGrafter"/>
</dbReference>
<dbReference type="PROSITE" id="PS51133">
    <property type="entry name" value="ZF_TFIIS_2"/>
    <property type="match status" value="1"/>
</dbReference>
<evidence type="ECO:0000256" key="2">
    <source>
        <dbReference type="ARBA" id="ARBA00022478"/>
    </source>
</evidence>
<comment type="similarity">
    <text evidence="7 10">Belongs to the archaeal rpoM/eukaryotic RPA12/RPB9/RPC11 RNA polymerase family.</text>
</comment>
<dbReference type="OrthoDB" id="10056816at2759"/>
<dbReference type="InterPro" id="IPR001529">
    <property type="entry name" value="Zn_ribbon_RPB9"/>
</dbReference>
<feature type="domain" description="TFIIS-type" evidence="11">
    <location>
        <begin position="72"/>
        <end position="112"/>
    </location>
</feature>
<dbReference type="InterPro" id="IPR012164">
    <property type="entry name" value="Rpa12/Rpb9/Rpc10/TFS"/>
</dbReference>
<dbReference type="STRING" id="1348612.A0A397GY99"/>
<evidence type="ECO:0000256" key="3">
    <source>
        <dbReference type="ARBA" id="ARBA00022723"/>
    </source>
</evidence>
<dbReference type="PROSITE" id="PS00466">
    <property type="entry name" value="ZF_TFIIS_1"/>
    <property type="match status" value="1"/>
</dbReference>
<dbReference type="InterPro" id="IPR034004">
    <property type="entry name" value="Zn_ribbon_RPA12_C"/>
</dbReference>
<dbReference type="PANTHER" id="PTHR11239">
    <property type="entry name" value="DNA-DIRECTED RNA POLYMERASE"/>
    <property type="match status" value="1"/>
</dbReference>
<keyword evidence="4 9" id="KW-0863">Zinc-finger</keyword>
<dbReference type="GO" id="GO:0008270">
    <property type="term" value="F:zinc ion binding"/>
    <property type="evidence" value="ECO:0007669"/>
    <property type="project" value="UniProtKB-KW"/>
</dbReference>
<name>A0A397GY99_9GLOM</name>
<feature type="binding site" evidence="8">
    <location>
        <position position="107"/>
    </location>
    <ligand>
        <name>Zn(2+)</name>
        <dbReference type="ChEBI" id="CHEBI:29105"/>
        <label>2</label>
    </ligand>
</feature>
<keyword evidence="13" id="KW-1185">Reference proteome</keyword>
<dbReference type="GO" id="GO:0003676">
    <property type="term" value="F:nucleic acid binding"/>
    <property type="evidence" value="ECO:0007669"/>
    <property type="project" value="InterPro"/>
</dbReference>
<dbReference type="GO" id="GO:0006363">
    <property type="term" value="P:termination of RNA polymerase I transcription"/>
    <property type="evidence" value="ECO:0007669"/>
    <property type="project" value="TreeGrafter"/>
</dbReference>
<evidence type="ECO:0000256" key="8">
    <source>
        <dbReference type="PIRSR" id="PIRSR005586-1"/>
    </source>
</evidence>
<evidence type="ECO:0000256" key="6">
    <source>
        <dbReference type="ARBA" id="ARBA00023242"/>
    </source>
</evidence>
<keyword evidence="6 7" id="KW-0539">Nucleus</keyword>
<dbReference type="CDD" id="cd10507">
    <property type="entry name" value="Zn-ribbon_RPA12"/>
    <property type="match status" value="1"/>
</dbReference>
<proteinExistence type="inferred from homology"/>
<keyword evidence="3 8" id="KW-0479">Metal-binding</keyword>
<feature type="binding site" evidence="8">
    <location>
        <position position="24"/>
    </location>
    <ligand>
        <name>Zn(2+)</name>
        <dbReference type="ChEBI" id="CHEBI:29105"/>
        <label>1</label>
    </ligand>
</feature>
<dbReference type="AlphaFoldDB" id="A0A397GY99"/>
<gene>
    <name evidence="12" type="ORF">Glove_452g19</name>
</gene>
<evidence type="ECO:0000256" key="4">
    <source>
        <dbReference type="ARBA" id="ARBA00022771"/>
    </source>
</evidence>
<feature type="binding site" evidence="8">
    <location>
        <position position="104"/>
    </location>
    <ligand>
        <name>Zn(2+)</name>
        <dbReference type="ChEBI" id="CHEBI:29105"/>
        <label>2</label>
    </ligand>
</feature>
<feature type="binding site" evidence="8">
    <location>
        <position position="79"/>
    </location>
    <ligand>
        <name>Zn(2+)</name>
        <dbReference type="ChEBI" id="CHEBI:29105"/>
        <label>2</label>
    </ligand>
</feature>
<feature type="binding site" evidence="8">
    <location>
        <position position="7"/>
    </location>
    <ligand>
        <name>Zn(2+)</name>
        <dbReference type="ChEBI" id="CHEBI:29105"/>
        <label>1</label>
    </ligand>
</feature>
<keyword evidence="5 8" id="KW-0862">Zinc</keyword>
<dbReference type="InterPro" id="IPR001222">
    <property type="entry name" value="Znf_TFIIS"/>
</dbReference>
<evidence type="ECO:0000256" key="5">
    <source>
        <dbReference type="ARBA" id="ARBA00022833"/>
    </source>
</evidence>
<dbReference type="SUPFAM" id="SSF57783">
    <property type="entry name" value="Zinc beta-ribbon"/>
    <property type="match status" value="1"/>
</dbReference>
<protein>
    <recommendedName>
        <fullName evidence="7">DNA-directed RNA polymerase subunit</fullName>
    </recommendedName>
</protein>
<evidence type="ECO:0000256" key="7">
    <source>
        <dbReference type="PIRNR" id="PIRNR005586"/>
    </source>
</evidence>
<dbReference type="GO" id="GO:0003899">
    <property type="term" value="F:DNA-directed RNA polymerase activity"/>
    <property type="evidence" value="ECO:0007669"/>
    <property type="project" value="InterPro"/>
</dbReference>
<dbReference type="Pfam" id="PF01096">
    <property type="entry name" value="Zn_ribbon_TFIIS"/>
    <property type="match status" value="1"/>
</dbReference>
<feature type="binding site" evidence="8">
    <location>
        <position position="27"/>
    </location>
    <ligand>
        <name>Zn(2+)</name>
        <dbReference type="ChEBI" id="CHEBI:29105"/>
        <label>1</label>
    </ligand>
</feature>
<comment type="function">
    <text evidence="7">DNA-dependent RNA polymerase catalyzes the transcription of DNA into RNA using the four ribonucleoside triphosphates as substrates.</text>
</comment>
<comment type="subcellular location">
    <subcellularLocation>
        <location evidence="1">Nucleus</location>
        <location evidence="1">Nucleolus</location>
    </subcellularLocation>
</comment>
<dbReference type="PANTHER" id="PTHR11239:SF14">
    <property type="entry name" value="DNA-DIRECTED RNA POLYMERASE I SUBUNIT RPA12"/>
    <property type="match status" value="1"/>
</dbReference>
<evidence type="ECO:0000313" key="12">
    <source>
        <dbReference type="EMBL" id="RHZ53030.1"/>
    </source>
</evidence>
<keyword evidence="2 7" id="KW-0240">DNA-directed RNA polymerase</keyword>
<evidence type="ECO:0000256" key="9">
    <source>
        <dbReference type="PIRSR" id="PIRSR005586-2"/>
    </source>
</evidence>
<keyword evidence="7 10" id="KW-0804">Transcription</keyword>
<dbReference type="PIRSF" id="PIRSF005586">
    <property type="entry name" value="RNApol_RpoM"/>
    <property type="match status" value="1"/>
</dbReference>
<feature type="binding site" evidence="8">
    <location>
        <position position="76"/>
    </location>
    <ligand>
        <name>Zn(2+)</name>
        <dbReference type="ChEBI" id="CHEBI:29105"/>
        <label>2</label>
    </ligand>
</feature>
<dbReference type="Proteomes" id="UP000266861">
    <property type="component" value="Unassembled WGS sequence"/>
</dbReference>
<feature type="binding site" evidence="8">
    <location>
        <position position="10"/>
    </location>
    <ligand>
        <name>Zn(2+)</name>
        <dbReference type="ChEBI" id="CHEBI:29105"/>
        <label>1</label>
    </ligand>
</feature>
<sequence>MTSILFCRNCGNLLINNGEDIIECDSCTSKHVATEFDNVVITTRSNKKSFPSKLRLRRSRIKEFDKEESASIKEKCPKCGHEEMNYHTMQLRSADEGQTIFYHCTKCSHKFSINS</sequence>